<reference evidence="2 3" key="1">
    <citation type="submission" date="2018-10" db="EMBL/GenBank/DDBJ databases">
        <authorList>
            <person name="Criscuolo A."/>
        </authorList>
    </citation>
    <scope>NUCLEOTIDE SEQUENCE [LARGE SCALE GENOMIC DNA]</scope>
    <source>
        <strain evidence="2">DnA1</strain>
    </source>
</reference>
<dbReference type="InterPro" id="IPR023606">
    <property type="entry name" value="CoA-Trfase_III_dom_1_sf"/>
</dbReference>
<keyword evidence="3" id="KW-1185">Reference proteome</keyword>
<organism evidence="2 3">
    <name type="scientific">Pigmentiphaga humi</name>
    <dbReference type="NCBI Taxonomy" id="2478468"/>
    <lineage>
        <taxon>Bacteria</taxon>
        <taxon>Pseudomonadati</taxon>
        <taxon>Pseudomonadota</taxon>
        <taxon>Betaproteobacteria</taxon>
        <taxon>Burkholderiales</taxon>
        <taxon>Alcaligenaceae</taxon>
        <taxon>Pigmentiphaga</taxon>
    </lineage>
</organism>
<dbReference type="SUPFAM" id="SSF89796">
    <property type="entry name" value="CoA-transferase family III (CaiB/BaiF)"/>
    <property type="match status" value="1"/>
</dbReference>
<dbReference type="PANTHER" id="PTHR48228">
    <property type="entry name" value="SUCCINYL-COA--D-CITRAMALATE COA-TRANSFERASE"/>
    <property type="match status" value="1"/>
</dbReference>
<dbReference type="PANTHER" id="PTHR48228:SF5">
    <property type="entry name" value="ALPHA-METHYLACYL-COA RACEMASE"/>
    <property type="match status" value="1"/>
</dbReference>
<keyword evidence="2" id="KW-0808">Transferase</keyword>
<proteinExistence type="predicted"/>
<dbReference type="InterPro" id="IPR050509">
    <property type="entry name" value="CoA-transferase_III"/>
</dbReference>
<dbReference type="Proteomes" id="UP000277294">
    <property type="component" value="Unassembled WGS sequence"/>
</dbReference>
<evidence type="ECO:0000313" key="2">
    <source>
        <dbReference type="EMBL" id="VCU70855.1"/>
    </source>
</evidence>
<gene>
    <name evidence="2" type="primary">frc_12</name>
    <name evidence="2" type="ORF">PIGHUM_02934</name>
</gene>
<dbReference type="RefSeq" id="WP_124080318.1">
    <property type="nucleotide sequence ID" value="NZ_UWPJ01000023.1"/>
</dbReference>
<accession>A0A3P4B6Q1</accession>
<dbReference type="EMBL" id="UWPJ01000023">
    <property type="protein sequence ID" value="VCU70855.1"/>
    <property type="molecule type" value="Genomic_DNA"/>
</dbReference>
<sequence length="366" mass="38653">MKLNGIRVLDFSRHMAGPLVSCIMADHGADVIKIEPPAGDPTRQGSPRHPDQPFGCSYTALNRGKRSIALDLKNTEDLDKALSLIRQADVLIEAFSPGVADRLGIGHAAAAGLNPNLVYCSITAFGQSGPLKSVAGHDPVIQAAAGTLPRDESGAPVFPAVSLAAFAGAYAALSGILMALYAARAGHGGDYLDLSLHDVALTARPTTALQMLTSPGDPVHDFGAGIAMLQPYRTADEAWLLLGGNELPQARRLFTALGREDLIGAAAGPAGARQPAVRAFLSAEFRTRTLKQWMAWCNEHAIHASPVLELDQALTHEHAAAREMVVHDALGLPHLASPLRFGTQPARPSLAAAALNEHASAWDEWR</sequence>
<dbReference type="Gene3D" id="3.30.1540.10">
    <property type="entry name" value="formyl-coa transferase, domain 3"/>
    <property type="match status" value="1"/>
</dbReference>
<evidence type="ECO:0000256" key="1">
    <source>
        <dbReference type="SAM" id="MobiDB-lite"/>
    </source>
</evidence>
<protein>
    <submittedName>
        <fullName evidence="2">Formyl-coenzyme A transferase</fullName>
        <ecNumber evidence="2">2.8.3.16</ecNumber>
    </submittedName>
</protein>
<dbReference type="InterPro" id="IPR003673">
    <property type="entry name" value="CoA-Trfase_fam_III"/>
</dbReference>
<dbReference type="AlphaFoldDB" id="A0A3P4B6Q1"/>
<dbReference type="Gene3D" id="3.40.50.10540">
    <property type="entry name" value="Crotonobetainyl-coa:carnitine coa-transferase, domain 1"/>
    <property type="match status" value="1"/>
</dbReference>
<dbReference type="OrthoDB" id="5294844at2"/>
<feature type="region of interest" description="Disordered" evidence="1">
    <location>
        <begin position="35"/>
        <end position="54"/>
    </location>
</feature>
<dbReference type="EC" id="2.8.3.16" evidence="2"/>
<dbReference type="Pfam" id="PF02515">
    <property type="entry name" value="CoA_transf_3"/>
    <property type="match status" value="1"/>
</dbReference>
<evidence type="ECO:0000313" key="3">
    <source>
        <dbReference type="Proteomes" id="UP000277294"/>
    </source>
</evidence>
<name>A0A3P4B6Q1_9BURK</name>
<dbReference type="GO" id="GO:0033608">
    <property type="term" value="F:formyl-CoA transferase activity"/>
    <property type="evidence" value="ECO:0007669"/>
    <property type="project" value="UniProtKB-EC"/>
</dbReference>
<dbReference type="InterPro" id="IPR044855">
    <property type="entry name" value="CoA-Trfase_III_dom3_sf"/>
</dbReference>